<comment type="function">
    <text evidence="8">Has flap endonuclease activity. During DNA replication, flap endonucleases cleave the 5'-overhanging flap structure that is generated by displacement synthesis when DNA polymerase encounters the 5'-end of a downstream Okazaki fragment.</text>
</comment>
<evidence type="ECO:0000313" key="10">
    <source>
        <dbReference type="EMBL" id="WNC73727.1"/>
    </source>
</evidence>
<dbReference type="CDD" id="cd09859">
    <property type="entry name" value="PIN_53EXO"/>
    <property type="match status" value="1"/>
</dbReference>
<comment type="cofactor">
    <cofactor evidence="8">
        <name>K(+)</name>
        <dbReference type="ChEBI" id="CHEBI:29103"/>
    </cofactor>
    <text evidence="8">Binds 1 K(+) per subunit. The potassium ion strongly increases the affinity for DNA.</text>
</comment>
<keyword evidence="2 8" id="KW-0479">Metal-binding</keyword>
<dbReference type="Proteomes" id="UP001258994">
    <property type="component" value="Chromosome"/>
</dbReference>
<sequence length="275" mass="30976">MQAHLVLIDAMNLIRRIYAAQERLYPLNGDLSDKTKQQIIHNTKTAATKALQKIIQEHEPSHALAVFDCQGLCWRYKIFPDYKKGRKKMPEHLAESLSDMQDGFLALGVDSLESEHDEADDLIATLAVKMALNGQNTTIISTDKGFLPLLGHHVQVYDYFKKRYFDDEYVQQKFNVKTAQLIDFWTLTGDTTNKIPGVAGIGQVTASELLNTYGSLKAILAATDLKKSVAKKFADTQLQFELSQQLLNLKKDIPLGFNLKDIRLHEEVIPTGINT</sequence>
<dbReference type="InterPro" id="IPR020045">
    <property type="entry name" value="DNA_polI_H3TH"/>
</dbReference>
<comment type="cofactor">
    <cofactor evidence="8">
        <name>Mg(2+)</name>
        <dbReference type="ChEBI" id="CHEBI:18420"/>
    </cofactor>
    <text evidence="8">Binds 2 Mg(2+) per subunit. Only one magnesium ion has a direct interaction with the protein, the other interactions are indirect.</text>
</comment>
<dbReference type="NCBIfam" id="NF007017">
    <property type="entry name" value="PRK09482.1"/>
    <property type="match status" value="1"/>
</dbReference>
<dbReference type="InterPro" id="IPR022895">
    <property type="entry name" value="Xni"/>
</dbReference>
<evidence type="ECO:0000256" key="2">
    <source>
        <dbReference type="ARBA" id="ARBA00022723"/>
    </source>
</evidence>
<dbReference type="SMART" id="SM00475">
    <property type="entry name" value="53EXOc"/>
    <property type="match status" value="1"/>
</dbReference>
<dbReference type="Gene3D" id="1.10.150.20">
    <property type="entry name" value="5' to 3' exonuclease, C-terminal subdomain"/>
    <property type="match status" value="1"/>
</dbReference>
<dbReference type="InterPro" id="IPR038969">
    <property type="entry name" value="FEN"/>
</dbReference>
<feature type="domain" description="5'-3' exonuclease" evidence="9">
    <location>
        <begin position="3"/>
        <end position="265"/>
    </location>
</feature>
<dbReference type="Pfam" id="PF02739">
    <property type="entry name" value="5_3_exonuc_N"/>
    <property type="match status" value="1"/>
</dbReference>
<keyword evidence="4 8" id="KW-0378">Hydrolase</keyword>
<feature type="binding site" evidence="8">
    <location>
        <position position="198"/>
    </location>
    <ligand>
        <name>K(+)</name>
        <dbReference type="ChEBI" id="CHEBI:29103"/>
    </ligand>
</feature>
<evidence type="ECO:0000256" key="8">
    <source>
        <dbReference type="HAMAP-Rule" id="MF_01192"/>
    </source>
</evidence>
<keyword evidence="11" id="KW-1185">Reference proteome</keyword>
<evidence type="ECO:0000256" key="1">
    <source>
        <dbReference type="ARBA" id="ARBA00022722"/>
    </source>
</evidence>
<dbReference type="SUPFAM" id="SSF88723">
    <property type="entry name" value="PIN domain-like"/>
    <property type="match status" value="1"/>
</dbReference>
<dbReference type="SMART" id="SM00279">
    <property type="entry name" value="HhH2"/>
    <property type="match status" value="1"/>
</dbReference>
<feature type="binding site" evidence="8">
    <location>
        <position position="196"/>
    </location>
    <ligand>
        <name>K(+)</name>
        <dbReference type="ChEBI" id="CHEBI:29103"/>
    </ligand>
</feature>
<evidence type="ECO:0000259" key="9">
    <source>
        <dbReference type="SMART" id="SM00475"/>
    </source>
</evidence>
<dbReference type="HAMAP" id="MF_01192">
    <property type="entry name" value="Xni"/>
    <property type="match status" value="1"/>
</dbReference>
<evidence type="ECO:0000256" key="3">
    <source>
        <dbReference type="ARBA" id="ARBA00022759"/>
    </source>
</evidence>
<dbReference type="GO" id="GO:0016787">
    <property type="term" value="F:hydrolase activity"/>
    <property type="evidence" value="ECO:0007669"/>
    <property type="project" value="UniProtKB-KW"/>
</dbReference>
<dbReference type="InterPro" id="IPR036279">
    <property type="entry name" value="5-3_exonuclease_C_sf"/>
</dbReference>
<comment type="caution">
    <text evidence="8">Lacks conserved residue(s) required for the propagation of feature annotation.</text>
</comment>
<dbReference type="Pfam" id="PF01367">
    <property type="entry name" value="5_3_exonuc"/>
    <property type="match status" value="1"/>
</dbReference>
<dbReference type="InterPro" id="IPR002421">
    <property type="entry name" value="5-3_exonuclease"/>
</dbReference>
<dbReference type="PANTHER" id="PTHR42646">
    <property type="entry name" value="FLAP ENDONUCLEASE XNI"/>
    <property type="match status" value="1"/>
</dbReference>
<gene>
    <name evidence="8 10" type="primary">xni</name>
    <name evidence="8" type="synonym">ygdG</name>
    <name evidence="10" type="ORF">RGQ13_06970</name>
</gene>
<dbReference type="CDD" id="cd09898">
    <property type="entry name" value="H3TH_53EXO"/>
    <property type="match status" value="1"/>
</dbReference>
<dbReference type="EC" id="3.1.-.-" evidence="8"/>
<keyword evidence="3 8" id="KW-0255">Endonuclease</keyword>
<keyword evidence="6 8" id="KW-0630">Potassium</keyword>
<evidence type="ECO:0000256" key="6">
    <source>
        <dbReference type="ARBA" id="ARBA00022958"/>
    </source>
</evidence>
<keyword evidence="7 8" id="KW-0238">DNA-binding</keyword>
<feature type="region of interest" description="Interaction with DNA" evidence="8">
    <location>
        <begin position="200"/>
        <end position="205"/>
    </location>
</feature>
<dbReference type="InterPro" id="IPR020046">
    <property type="entry name" value="5-3_exonucl_a-hlix_arch_N"/>
</dbReference>
<keyword evidence="1 8" id="KW-0540">Nuclease</keyword>
<dbReference type="GO" id="GO:0004519">
    <property type="term" value="F:endonuclease activity"/>
    <property type="evidence" value="ECO:0007669"/>
    <property type="project" value="UniProtKB-KW"/>
</dbReference>
<dbReference type="EMBL" id="CP134145">
    <property type="protein sequence ID" value="WNC73727.1"/>
    <property type="molecule type" value="Genomic_DNA"/>
</dbReference>
<name>A0ABY9TYM6_9GAMM</name>
<feature type="binding site" evidence="8">
    <location>
        <position position="201"/>
    </location>
    <ligand>
        <name>K(+)</name>
        <dbReference type="ChEBI" id="CHEBI:29103"/>
    </ligand>
</feature>
<evidence type="ECO:0000313" key="11">
    <source>
        <dbReference type="Proteomes" id="UP001258994"/>
    </source>
</evidence>
<dbReference type="PANTHER" id="PTHR42646:SF2">
    <property type="entry name" value="5'-3' EXONUCLEASE FAMILY PROTEIN"/>
    <property type="match status" value="1"/>
</dbReference>
<organism evidence="10 11">
    <name type="scientific">Thalassotalea psychrophila</name>
    <dbReference type="NCBI Taxonomy" id="3065647"/>
    <lineage>
        <taxon>Bacteria</taxon>
        <taxon>Pseudomonadati</taxon>
        <taxon>Pseudomonadota</taxon>
        <taxon>Gammaproteobacteria</taxon>
        <taxon>Alteromonadales</taxon>
        <taxon>Colwelliaceae</taxon>
        <taxon>Thalassotalea</taxon>
    </lineage>
</organism>
<comment type="similarity">
    <text evidence="8">Belongs to the Xni family.</text>
</comment>
<feature type="binding site" evidence="8">
    <location>
        <position position="120"/>
    </location>
    <ligand>
        <name>Mg(2+)</name>
        <dbReference type="ChEBI" id="CHEBI:18420"/>
    </ligand>
</feature>
<keyword evidence="5 8" id="KW-0460">Magnesium</keyword>
<evidence type="ECO:0000256" key="7">
    <source>
        <dbReference type="ARBA" id="ARBA00023125"/>
    </source>
</evidence>
<dbReference type="InterPro" id="IPR008918">
    <property type="entry name" value="HhH2"/>
</dbReference>
<accession>A0ABY9TYM6</accession>
<evidence type="ECO:0000256" key="5">
    <source>
        <dbReference type="ARBA" id="ARBA00022842"/>
    </source>
</evidence>
<dbReference type="RefSeq" id="WP_348392837.1">
    <property type="nucleotide sequence ID" value="NZ_CP134145.1"/>
</dbReference>
<reference evidence="11" key="1">
    <citation type="submission" date="2023-09" db="EMBL/GenBank/DDBJ databases">
        <authorList>
            <person name="Li S."/>
            <person name="Li X."/>
            <person name="Zhang C."/>
            <person name="Zhao Z."/>
        </authorList>
    </citation>
    <scope>NUCLEOTIDE SEQUENCE [LARGE SCALE GENOMIC DNA]</scope>
    <source>
        <strain evidence="11">SQ149</strain>
    </source>
</reference>
<protein>
    <recommendedName>
        <fullName evidence="8">Flap endonuclease Xni</fullName>
        <shortName evidence="8">FEN</shortName>
        <ecNumber evidence="8">3.1.-.-</ecNumber>
    </recommendedName>
</protein>
<proteinExistence type="inferred from homology"/>
<dbReference type="SUPFAM" id="SSF47807">
    <property type="entry name" value="5' to 3' exonuclease, C-terminal subdomain"/>
    <property type="match status" value="1"/>
</dbReference>
<feature type="binding site" evidence="8">
    <location>
        <position position="187"/>
    </location>
    <ligand>
        <name>K(+)</name>
        <dbReference type="ChEBI" id="CHEBI:29103"/>
    </ligand>
</feature>
<dbReference type="InterPro" id="IPR029060">
    <property type="entry name" value="PIN-like_dom_sf"/>
</dbReference>
<dbReference type="Gene3D" id="3.40.50.1010">
    <property type="entry name" value="5'-nuclease"/>
    <property type="match status" value="1"/>
</dbReference>
<evidence type="ECO:0000256" key="4">
    <source>
        <dbReference type="ARBA" id="ARBA00022801"/>
    </source>
</evidence>